<dbReference type="InterPro" id="IPR014143">
    <property type="entry name" value="NHEJ_ligase_prk"/>
</dbReference>
<dbReference type="Pfam" id="PF04679">
    <property type="entry name" value="DNA_ligase_A_C"/>
    <property type="match status" value="1"/>
</dbReference>
<dbReference type="PROSITE" id="PS50160">
    <property type="entry name" value="DNA_LIGASE_A3"/>
    <property type="match status" value="1"/>
</dbReference>
<dbReference type="GO" id="GO:0005524">
    <property type="term" value="F:ATP binding"/>
    <property type="evidence" value="ECO:0007669"/>
    <property type="project" value="UniProtKB-KW"/>
</dbReference>
<name>A0A074L4X6_9BACT</name>
<evidence type="ECO:0000256" key="7">
    <source>
        <dbReference type="ARBA" id="ARBA00022723"/>
    </source>
</evidence>
<comment type="caution">
    <text evidence="23">The sequence shown here is derived from an EMBL/GenBank/DDBJ whole genome shotgun (WGS) entry which is preliminary data.</text>
</comment>
<dbReference type="eggNOG" id="COG3285">
    <property type="taxonomic scope" value="Bacteria"/>
</dbReference>
<keyword evidence="11" id="KW-0269">Exonuclease</keyword>
<protein>
    <recommendedName>
        <fullName evidence="2">DNA ligase (ATP)</fullName>
        <ecNumber evidence="2">6.5.1.1</ecNumber>
    </recommendedName>
    <alternativeName>
        <fullName evidence="19">NHEJ DNA polymerase</fullName>
    </alternativeName>
</protein>
<keyword evidence="14" id="KW-0238">DNA-binding</keyword>
<evidence type="ECO:0000256" key="17">
    <source>
        <dbReference type="ARBA" id="ARBA00023211"/>
    </source>
</evidence>
<dbReference type="SUPFAM" id="SSF50249">
    <property type="entry name" value="Nucleic acid-binding proteins"/>
    <property type="match status" value="1"/>
</dbReference>
<reference evidence="23 24" key="1">
    <citation type="submission" date="2014-04" db="EMBL/GenBank/DDBJ databases">
        <title>Characterization and application of a salt tolerant electro-active bacterium.</title>
        <authorList>
            <person name="Yang L."/>
            <person name="Wei S."/>
            <person name="Tay Q.X.M."/>
        </authorList>
    </citation>
    <scope>NUCLEOTIDE SEQUENCE [LARGE SCALE GENOMIC DNA]</scope>
    <source>
        <strain evidence="23 24">LY1</strain>
    </source>
</reference>
<evidence type="ECO:0000256" key="9">
    <source>
        <dbReference type="ARBA" id="ARBA00022763"/>
    </source>
</evidence>
<evidence type="ECO:0000256" key="16">
    <source>
        <dbReference type="ARBA" id="ARBA00023204"/>
    </source>
</evidence>
<dbReference type="NCBIfam" id="TIGR02776">
    <property type="entry name" value="NHEJ_ligase_prk"/>
    <property type="match status" value="1"/>
</dbReference>
<keyword evidence="9" id="KW-0227">DNA damage</keyword>
<dbReference type="NCBIfam" id="TIGR02777">
    <property type="entry name" value="LigD_PE_dom"/>
    <property type="match status" value="1"/>
</dbReference>
<dbReference type="Gene3D" id="3.30.470.30">
    <property type="entry name" value="DNA ligase/mRNA capping enzyme"/>
    <property type="match status" value="1"/>
</dbReference>
<dbReference type="InterPro" id="IPR014145">
    <property type="entry name" value="LigD_pol_dom"/>
</dbReference>
<dbReference type="AlphaFoldDB" id="A0A074L4X6"/>
<keyword evidence="12" id="KW-0067">ATP-binding</keyword>
<dbReference type="Gene3D" id="2.40.50.140">
    <property type="entry name" value="Nucleic acid-binding proteins"/>
    <property type="match status" value="1"/>
</dbReference>
<gene>
    <name evidence="23" type="ORF">EL17_01390</name>
</gene>
<keyword evidence="17" id="KW-0464">Manganese</keyword>
<evidence type="ECO:0000256" key="18">
    <source>
        <dbReference type="ARBA" id="ARBA00023268"/>
    </source>
</evidence>
<dbReference type="PANTHER" id="PTHR42705">
    <property type="entry name" value="BIFUNCTIONAL NON-HOMOLOGOUS END JOINING PROTEIN LIGD"/>
    <property type="match status" value="1"/>
</dbReference>
<evidence type="ECO:0000256" key="1">
    <source>
        <dbReference type="ARBA" id="ARBA00001936"/>
    </source>
</evidence>
<evidence type="ECO:0000256" key="21">
    <source>
        <dbReference type="SAM" id="MobiDB-lite"/>
    </source>
</evidence>
<dbReference type="RefSeq" id="WP_035069782.1">
    <property type="nucleotide sequence ID" value="NZ_JMIH01000011.1"/>
</dbReference>
<dbReference type="GO" id="GO:0006310">
    <property type="term" value="P:DNA recombination"/>
    <property type="evidence" value="ECO:0007669"/>
    <property type="project" value="UniProtKB-KW"/>
</dbReference>
<keyword evidence="24" id="KW-1185">Reference proteome</keyword>
<feature type="domain" description="ATP-dependent DNA ligase family profile" evidence="22">
    <location>
        <begin position="279"/>
        <end position="400"/>
    </location>
</feature>
<keyword evidence="16" id="KW-0234">DNA repair</keyword>
<dbReference type="CDD" id="cd04865">
    <property type="entry name" value="LigD_Pol_like_2"/>
    <property type="match status" value="1"/>
</dbReference>
<evidence type="ECO:0000256" key="13">
    <source>
        <dbReference type="ARBA" id="ARBA00022932"/>
    </source>
</evidence>
<dbReference type="Pfam" id="PF01068">
    <property type="entry name" value="DNA_ligase_A_M"/>
    <property type="match status" value="1"/>
</dbReference>
<evidence type="ECO:0000256" key="10">
    <source>
        <dbReference type="ARBA" id="ARBA00022801"/>
    </source>
</evidence>
<evidence type="ECO:0000256" key="2">
    <source>
        <dbReference type="ARBA" id="ARBA00012727"/>
    </source>
</evidence>
<dbReference type="GO" id="GO:0004527">
    <property type="term" value="F:exonuclease activity"/>
    <property type="evidence" value="ECO:0007669"/>
    <property type="project" value="UniProtKB-KW"/>
</dbReference>
<dbReference type="Gene3D" id="3.90.920.10">
    <property type="entry name" value="DNA primase, PRIM domain"/>
    <property type="match status" value="1"/>
</dbReference>
<dbReference type="STRING" id="1048983.EL17_01390"/>
<evidence type="ECO:0000256" key="5">
    <source>
        <dbReference type="ARBA" id="ARBA00022695"/>
    </source>
</evidence>
<dbReference type="OrthoDB" id="9802472at2"/>
<evidence type="ECO:0000313" key="24">
    <source>
        <dbReference type="Proteomes" id="UP000027821"/>
    </source>
</evidence>
<dbReference type="Pfam" id="PF13298">
    <property type="entry name" value="LigD_N"/>
    <property type="match status" value="1"/>
</dbReference>
<dbReference type="Proteomes" id="UP000027821">
    <property type="component" value="Unassembled WGS sequence"/>
</dbReference>
<dbReference type="GO" id="GO:0006281">
    <property type="term" value="P:DNA repair"/>
    <property type="evidence" value="ECO:0007669"/>
    <property type="project" value="UniProtKB-KW"/>
</dbReference>
<keyword evidence="13" id="KW-0239">DNA-directed DNA polymerase</keyword>
<dbReference type="GO" id="GO:0003677">
    <property type="term" value="F:DNA binding"/>
    <property type="evidence" value="ECO:0007669"/>
    <property type="project" value="UniProtKB-KW"/>
</dbReference>
<proteinExistence type="predicted"/>
<keyword evidence="5" id="KW-0548">Nucleotidyltransferase</keyword>
<evidence type="ECO:0000256" key="14">
    <source>
        <dbReference type="ARBA" id="ARBA00023125"/>
    </source>
</evidence>
<dbReference type="GO" id="GO:0046872">
    <property type="term" value="F:metal ion binding"/>
    <property type="evidence" value="ECO:0007669"/>
    <property type="project" value="UniProtKB-KW"/>
</dbReference>
<keyword evidence="6" id="KW-0540">Nuclease</keyword>
<dbReference type="EMBL" id="JMIH01000011">
    <property type="protein sequence ID" value="KEO75530.1"/>
    <property type="molecule type" value="Genomic_DNA"/>
</dbReference>
<dbReference type="GO" id="GO:0003887">
    <property type="term" value="F:DNA-directed DNA polymerase activity"/>
    <property type="evidence" value="ECO:0007669"/>
    <property type="project" value="UniProtKB-KW"/>
</dbReference>
<evidence type="ECO:0000256" key="20">
    <source>
        <dbReference type="ARBA" id="ARBA00034003"/>
    </source>
</evidence>
<dbReference type="SUPFAM" id="SSF56091">
    <property type="entry name" value="DNA ligase/mRNA capping enzyme, catalytic domain"/>
    <property type="match status" value="1"/>
</dbReference>
<keyword evidence="8" id="KW-0547">Nucleotide-binding</keyword>
<feature type="region of interest" description="Disordered" evidence="21">
    <location>
        <begin position="488"/>
        <end position="514"/>
    </location>
</feature>
<evidence type="ECO:0000256" key="15">
    <source>
        <dbReference type="ARBA" id="ARBA00023172"/>
    </source>
</evidence>
<organism evidence="23 24">
    <name type="scientific">Anditalea andensis</name>
    <dbReference type="NCBI Taxonomy" id="1048983"/>
    <lineage>
        <taxon>Bacteria</taxon>
        <taxon>Pseudomonadati</taxon>
        <taxon>Bacteroidota</taxon>
        <taxon>Cytophagia</taxon>
        <taxon>Cytophagales</taxon>
        <taxon>Cytophagaceae</taxon>
        <taxon>Anditalea</taxon>
    </lineage>
</organism>
<evidence type="ECO:0000256" key="12">
    <source>
        <dbReference type="ARBA" id="ARBA00022840"/>
    </source>
</evidence>
<dbReference type="NCBIfam" id="TIGR02778">
    <property type="entry name" value="ligD_pol"/>
    <property type="match status" value="1"/>
</dbReference>
<dbReference type="InterPro" id="IPR014146">
    <property type="entry name" value="LigD_ligase_dom"/>
</dbReference>
<comment type="catalytic activity">
    <reaction evidence="20">
        <text>ATP + (deoxyribonucleotide)n-3'-hydroxyl + 5'-phospho-(deoxyribonucleotide)m = (deoxyribonucleotide)n+m + AMP + diphosphate.</text>
        <dbReference type="EC" id="6.5.1.1"/>
    </reaction>
</comment>
<dbReference type="GO" id="GO:0003910">
    <property type="term" value="F:DNA ligase (ATP) activity"/>
    <property type="evidence" value="ECO:0007669"/>
    <property type="project" value="UniProtKB-EC"/>
</dbReference>
<dbReference type="NCBIfam" id="TIGR02779">
    <property type="entry name" value="NHEJ_ligase_lig"/>
    <property type="match status" value="1"/>
</dbReference>
<dbReference type="CDD" id="cd07906">
    <property type="entry name" value="Adenylation_DNA_ligase_LigD_LigC"/>
    <property type="match status" value="1"/>
</dbReference>
<evidence type="ECO:0000256" key="11">
    <source>
        <dbReference type="ARBA" id="ARBA00022839"/>
    </source>
</evidence>
<evidence type="ECO:0000256" key="3">
    <source>
        <dbReference type="ARBA" id="ARBA00022598"/>
    </source>
</evidence>
<keyword evidence="4" id="KW-0808">Transferase</keyword>
<keyword evidence="3 23" id="KW-0436">Ligase</keyword>
<evidence type="ECO:0000256" key="4">
    <source>
        <dbReference type="ARBA" id="ARBA00022679"/>
    </source>
</evidence>
<keyword evidence="15" id="KW-0233">DNA recombination</keyword>
<evidence type="ECO:0000313" key="23">
    <source>
        <dbReference type="EMBL" id="KEO75530.1"/>
    </source>
</evidence>
<comment type="cofactor">
    <cofactor evidence="1">
        <name>Mn(2+)</name>
        <dbReference type="ChEBI" id="CHEBI:29035"/>
    </cofactor>
</comment>
<keyword evidence="7" id="KW-0479">Metal-binding</keyword>
<evidence type="ECO:0000256" key="6">
    <source>
        <dbReference type="ARBA" id="ARBA00022722"/>
    </source>
</evidence>
<keyword evidence="18" id="KW-0511">Multifunctional enzyme</keyword>
<dbReference type="EC" id="6.5.1.1" evidence="2"/>
<dbReference type="InterPro" id="IPR012340">
    <property type="entry name" value="NA-bd_OB-fold"/>
</dbReference>
<evidence type="ECO:0000256" key="8">
    <source>
        <dbReference type="ARBA" id="ARBA00022741"/>
    </source>
</evidence>
<dbReference type="eggNOG" id="COG1793">
    <property type="taxonomic scope" value="Bacteria"/>
</dbReference>
<dbReference type="InterPro" id="IPR012309">
    <property type="entry name" value="DNA_ligase_ATP-dep_C"/>
</dbReference>
<dbReference type="CDD" id="cd07971">
    <property type="entry name" value="OBF_DNA_ligase_LigD"/>
    <property type="match status" value="1"/>
</dbReference>
<dbReference type="InterPro" id="IPR012310">
    <property type="entry name" value="DNA_ligase_ATP-dep_cent"/>
</dbReference>
<sequence length="810" mass="91666">MSLKEYFKKRDFEATPEPKGGKAKEGDQLRFVIQRHHASRLHYDLRLEMHGTLKSWAVPKGPSMNPEDKRLAIQTEDHPIDYLYFEGNIPKGNYGAGNMVIWDTGYYEPAYGKNLNDLSKQFSQGNLKIAIHGNKVKGTFSLVKTKRGEAGNQWLFMKKKDGYALDIAYDAEEYIDYESDGNRDILPGFYKPMLATKTDHIFNKPDWIYELKWDGYRALASVQKGKVHLYSRNGISFKDKFSEIYESLKDIPHDTVLDGEIVSLNEGGVSVFQALQNYPNDKEGELRYYVFDILHLNGHDTTSLTLLERKSLIPDVIEGIGSVYYCDHIEGMGSVFYQKAIDSGMEGVIAKKAGSTYSPGMRTESWLKVKSHERQEVIICGYTLANDGGAGFGSLILGVFEGDLLRYVGNCGSGFDEETIRALLALFEPLQAVDSPFGKKINLKGRKPVWLKPEMICEVKFSKWTKSGHMRHPVYKGLRMDKIPTEIEKENSKNSAKPSGSKNTNTNGGGSLELDGVSVPVSNLDKVYWPKENFTKYDLINYYLQVGETMLPYLMDRPQNMHRHPEGINGEGFYHKDTSGIFPHWIETQKVHSKSKEDSIEYLLCQNEATLLYMANLGCIEINPWISRKESLDSPDYTVIDLDPSSKNTFEEVIEVAQAVKEVLDRGGVKGYCKTSGSSGLHIYLPLAPGYSYDEARDFTKLLCYYVQELVPDITSMERSVKKRNDKIYLDFMQNRKGQTLAAPYCARPKPGATVSAPLHWDEVKTGLKMGDFTIKSVPERLEKIGDLFEGVLREHNNIESVLTKLSEEL</sequence>
<evidence type="ECO:0000256" key="19">
    <source>
        <dbReference type="ARBA" id="ARBA00029943"/>
    </source>
</evidence>
<dbReference type="InterPro" id="IPR052171">
    <property type="entry name" value="NHEJ_LigD"/>
</dbReference>
<dbReference type="Pfam" id="PF21686">
    <property type="entry name" value="LigD_Prim-Pol"/>
    <property type="match status" value="1"/>
</dbReference>
<dbReference type="Gene3D" id="3.30.1490.70">
    <property type="match status" value="1"/>
</dbReference>
<dbReference type="InterPro" id="IPR014144">
    <property type="entry name" value="LigD_PE_domain"/>
</dbReference>
<keyword evidence="10" id="KW-0378">Hydrolase</keyword>
<accession>A0A074L4X6</accession>
<dbReference type="PANTHER" id="PTHR42705:SF3">
    <property type="entry name" value="ATP-DEPENDENT DNA LIGASE"/>
    <property type="match status" value="1"/>
</dbReference>
<evidence type="ECO:0000259" key="22">
    <source>
        <dbReference type="PROSITE" id="PS50160"/>
    </source>
</evidence>